<protein>
    <submittedName>
        <fullName evidence="3">Por secretion system C-terminal sorting domain-containing protein</fullName>
    </submittedName>
</protein>
<dbReference type="InterPro" id="IPR026444">
    <property type="entry name" value="Secre_tail"/>
</dbReference>
<accession>A0A1G5BFK9</accession>
<evidence type="ECO:0000313" key="4">
    <source>
        <dbReference type="Proteomes" id="UP000199354"/>
    </source>
</evidence>
<name>A0A1G5BFK9_9FLAO</name>
<organism evidence="3 4">
    <name type="scientific">Flavobacterium caeni</name>
    <dbReference type="NCBI Taxonomy" id="490189"/>
    <lineage>
        <taxon>Bacteria</taxon>
        <taxon>Pseudomonadati</taxon>
        <taxon>Bacteroidota</taxon>
        <taxon>Flavobacteriia</taxon>
        <taxon>Flavobacteriales</taxon>
        <taxon>Flavobacteriaceae</taxon>
        <taxon>Flavobacterium</taxon>
    </lineage>
</organism>
<dbReference type="NCBIfam" id="TIGR04183">
    <property type="entry name" value="Por_Secre_tail"/>
    <property type="match status" value="1"/>
</dbReference>
<dbReference type="SUPFAM" id="SSF49265">
    <property type="entry name" value="Fibronectin type III"/>
    <property type="match status" value="1"/>
</dbReference>
<dbReference type="Gene3D" id="2.60.40.10">
    <property type="entry name" value="Immunoglobulins"/>
    <property type="match status" value="1"/>
</dbReference>
<dbReference type="CDD" id="cd00063">
    <property type="entry name" value="FN3"/>
    <property type="match status" value="1"/>
</dbReference>
<dbReference type="STRING" id="490189.SAMN02927903_00361"/>
<dbReference type="AlphaFoldDB" id="A0A1G5BFK9"/>
<keyword evidence="1" id="KW-0732">Signal</keyword>
<dbReference type="Proteomes" id="UP000199354">
    <property type="component" value="Unassembled WGS sequence"/>
</dbReference>
<dbReference type="Pfam" id="PF18962">
    <property type="entry name" value="Por_Secre_tail"/>
    <property type="match status" value="1"/>
</dbReference>
<sequence length="770" mass="80639">MAAFFLALWGQSDAQTLNQSAGWPNPAWTITGEYNADPVAFEADPRVTANFAYDDDDAGNTAHEDNIAAESPVVDLTAAFNANEMSISITVNYGYYYLSDDVLQFQYWDADGSAWVAWPGANIPGNNTLVTNFFCTIPKTLLTSSALNISNFTPTQLAGFKYRISYDDNPVGTDWNYGFCFDSPTITSSSCPLPTGLVADNEMPNSADISWDAVSGIAGFEYVLNEEAADPAGAGTPLNESELTYPASGLTEGTTYYFHLRSNCGSSFSDWVTVSFTTLPPAPANDNCGTAIAIASLPHTVTQDATSATPDGVVDICSGMNDGVWYTFVGDGAQVEVNLENVVGWDPELGVYTGACGAFACVDQVDDGGTGGGESLTFVTTQGTTYYINIGHYGGFAGGTEAEGPFTLNLIPSTPPTPLENETCATATAIPSLPYTTTLDATPALADGVIDICSGMNDGVWYTFVGTGADVLVELVDVQGWDPELGVYTGSCGAFACVEQVDNGGTSGGESLVVLATVVGTTYYINVGHYGGFDGGNESEGPFTLNVEEAVPPTPIDNDSCATATAIASFPYVNQLDATGATNNDGSIDVGCDAGAMNDGAWYTFAGTGNEITVIVGAPNGWDPEVAVYSGQCGTFTCVASADNGGTNGDEMVTFTSETNVTYFINVGHYSDVDNPEGSFVLDVSETLATQSFSGANFVAFPNPVKDLLNVSYDNTIDNVAVYNLLGQNVLNQTIGAKSAQVDLSALTAGSYIVKFTSNDEVQSVKILKQ</sequence>
<dbReference type="Gene3D" id="2.60.120.380">
    <property type="match status" value="1"/>
</dbReference>
<evidence type="ECO:0000256" key="1">
    <source>
        <dbReference type="ARBA" id="ARBA00022729"/>
    </source>
</evidence>
<dbReference type="InterPro" id="IPR013783">
    <property type="entry name" value="Ig-like_fold"/>
</dbReference>
<reference evidence="3 4" key="1">
    <citation type="submission" date="2016-10" db="EMBL/GenBank/DDBJ databases">
        <authorList>
            <person name="de Groot N.N."/>
        </authorList>
    </citation>
    <scope>NUCLEOTIDE SEQUENCE [LARGE SCALE GENOMIC DNA]</scope>
    <source>
        <strain evidence="3 4">CGMCC 1.7031</strain>
    </source>
</reference>
<proteinExistence type="predicted"/>
<dbReference type="InterPro" id="IPR036116">
    <property type="entry name" value="FN3_sf"/>
</dbReference>
<gene>
    <name evidence="3" type="ORF">SAMN02927903_00361</name>
</gene>
<dbReference type="EMBL" id="FMVF01000002">
    <property type="protein sequence ID" value="SCX88965.1"/>
    <property type="molecule type" value="Genomic_DNA"/>
</dbReference>
<dbReference type="PROSITE" id="PS50853">
    <property type="entry name" value="FN3"/>
    <property type="match status" value="1"/>
</dbReference>
<dbReference type="InterPro" id="IPR003961">
    <property type="entry name" value="FN3_dom"/>
</dbReference>
<evidence type="ECO:0000259" key="2">
    <source>
        <dbReference type="PROSITE" id="PS50853"/>
    </source>
</evidence>
<evidence type="ECO:0000313" key="3">
    <source>
        <dbReference type="EMBL" id="SCX88965.1"/>
    </source>
</evidence>
<keyword evidence="4" id="KW-1185">Reference proteome</keyword>
<feature type="domain" description="Fibronectin type-III" evidence="2">
    <location>
        <begin position="193"/>
        <end position="282"/>
    </location>
</feature>